<feature type="domain" description="Uroporphyrinogen decarboxylase (URO-D)" evidence="11">
    <location>
        <begin position="141"/>
        <end position="157"/>
    </location>
</feature>
<dbReference type="OrthoDB" id="9806656at2"/>
<comment type="subcellular location">
    <subcellularLocation>
        <location evidence="7">Cytoplasm</location>
    </subcellularLocation>
</comment>
<comment type="subunit">
    <text evidence="7">Homodimer.</text>
</comment>
<evidence type="ECO:0000256" key="7">
    <source>
        <dbReference type="HAMAP-Rule" id="MF_00218"/>
    </source>
</evidence>
<comment type="pathway">
    <text evidence="1 7 8">Porphyrin-containing compound metabolism; protoporphyrin-IX biosynthesis; coproporphyrinogen-III from 5-aminolevulinate: step 4/4.</text>
</comment>
<evidence type="ECO:0000256" key="4">
    <source>
        <dbReference type="ARBA" id="ARBA00022793"/>
    </source>
</evidence>
<feature type="site" description="Transition state stabilizer" evidence="7">
    <location>
        <position position="78"/>
    </location>
</feature>
<dbReference type="CDD" id="cd00717">
    <property type="entry name" value="URO-D"/>
    <property type="match status" value="1"/>
</dbReference>
<evidence type="ECO:0000256" key="6">
    <source>
        <dbReference type="ARBA" id="ARBA00023244"/>
    </source>
</evidence>
<protein>
    <recommendedName>
        <fullName evidence="3 7">Uroporphyrinogen decarboxylase</fullName>
        <shortName evidence="7">UPD</shortName>
        <shortName evidence="7">URO-D</shortName>
        <ecNumber evidence="3 7">4.1.1.37</ecNumber>
    </recommendedName>
</protein>
<dbReference type="SUPFAM" id="SSF51726">
    <property type="entry name" value="UROD/MetE-like"/>
    <property type="match status" value="1"/>
</dbReference>
<sequence length="347" mass="38192">MTDSAATKKFLKVFDAPIPDAPPMWLMRQAGRYLPEYREIRAKAPSFMDFCWNPDLTVEATLQPIRRFGFDAAIIFSDILVVPDAMGHTVRFDTGEGPRMAAIETPEGVDALGEFKLSHLEPVFEALRRVKSALPAETALIGFCGAPWTIASYMIAGKGTPDQGPARRFAYRYPAAFQKLIDRIVDASIVYLNEQIKNGAEVVQVFDSWAGVLPAKEFVAWCEKPVERIIAGVKAVNPQAKVIAFPRAAHSSLVGFGDRVGADAVGLDTSLNNSWASEALSKNQVVQGNLDPLALIVGGDALRREIDFIRESFQDFRHIFNLGHGILPETPIENVELLVKRVRGKLA</sequence>
<dbReference type="InterPro" id="IPR006361">
    <property type="entry name" value="Uroporphyrinogen_deCO2ase_HemE"/>
</dbReference>
<comment type="function">
    <text evidence="7">Catalyzes the decarboxylation of four acetate groups of uroporphyrinogen-III to yield coproporphyrinogen-III.</text>
</comment>
<dbReference type="AlphaFoldDB" id="A0A212QPG8"/>
<evidence type="ECO:0000256" key="2">
    <source>
        <dbReference type="ARBA" id="ARBA00009935"/>
    </source>
</evidence>
<dbReference type="UniPathway" id="UPA00251">
    <property type="reaction ID" value="UER00321"/>
</dbReference>
<dbReference type="Pfam" id="PF01208">
    <property type="entry name" value="URO-D"/>
    <property type="match status" value="1"/>
</dbReference>
<comment type="catalytic activity">
    <reaction evidence="7 8">
        <text>uroporphyrinogen III + 4 H(+) = coproporphyrinogen III + 4 CO2</text>
        <dbReference type="Rhea" id="RHEA:19865"/>
        <dbReference type="ChEBI" id="CHEBI:15378"/>
        <dbReference type="ChEBI" id="CHEBI:16526"/>
        <dbReference type="ChEBI" id="CHEBI:57308"/>
        <dbReference type="ChEBI" id="CHEBI:57309"/>
        <dbReference type="EC" id="4.1.1.37"/>
    </reaction>
</comment>
<evidence type="ECO:0000256" key="8">
    <source>
        <dbReference type="RuleBase" id="RU000554"/>
    </source>
</evidence>
<feature type="binding site" evidence="7">
    <location>
        <position position="78"/>
    </location>
    <ligand>
        <name>substrate</name>
    </ligand>
</feature>
<gene>
    <name evidence="7" type="primary">hemE</name>
    <name evidence="12" type="ORF">SAMN06265338_1011039</name>
</gene>
<comment type="similarity">
    <text evidence="2 7 9">Belongs to the uroporphyrinogen decarboxylase family.</text>
</comment>
<evidence type="ECO:0000313" key="12">
    <source>
        <dbReference type="EMBL" id="SNB61325.1"/>
    </source>
</evidence>
<evidence type="ECO:0000259" key="11">
    <source>
        <dbReference type="PROSITE" id="PS00907"/>
    </source>
</evidence>
<evidence type="ECO:0000256" key="9">
    <source>
        <dbReference type="RuleBase" id="RU004169"/>
    </source>
</evidence>
<feature type="binding site" evidence="7">
    <location>
        <position position="208"/>
    </location>
    <ligand>
        <name>substrate</name>
    </ligand>
</feature>
<accession>A0A212QPG8</accession>
<dbReference type="HAMAP" id="MF_00218">
    <property type="entry name" value="URO_D"/>
    <property type="match status" value="1"/>
</dbReference>
<dbReference type="EC" id="4.1.1.37" evidence="3 7"/>
<dbReference type="InterPro" id="IPR038071">
    <property type="entry name" value="UROD/MetE-like_sf"/>
</dbReference>
<dbReference type="PROSITE" id="PS00906">
    <property type="entry name" value="UROD_1"/>
    <property type="match status" value="1"/>
</dbReference>
<comment type="caution">
    <text evidence="7">Lacks conserved residue(s) required for the propagation of feature annotation.</text>
</comment>
<name>A0A212QPG8_RHOAC</name>
<dbReference type="GO" id="GO:0005829">
    <property type="term" value="C:cytosol"/>
    <property type="evidence" value="ECO:0007669"/>
    <property type="project" value="TreeGrafter"/>
</dbReference>
<dbReference type="NCBIfam" id="TIGR01464">
    <property type="entry name" value="hemE"/>
    <property type="match status" value="1"/>
</dbReference>
<proteinExistence type="inferred from homology"/>
<feature type="domain" description="Uroporphyrinogen decarboxylase (URO-D)" evidence="10">
    <location>
        <begin position="23"/>
        <end position="32"/>
    </location>
</feature>
<dbReference type="PANTHER" id="PTHR21091:SF169">
    <property type="entry name" value="UROPORPHYRINOGEN DECARBOXYLASE"/>
    <property type="match status" value="1"/>
</dbReference>
<dbReference type="GO" id="GO:0004853">
    <property type="term" value="F:uroporphyrinogen decarboxylase activity"/>
    <property type="evidence" value="ECO:0007669"/>
    <property type="project" value="UniProtKB-UniRule"/>
</dbReference>
<dbReference type="PROSITE" id="PS00907">
    <property type="entry name" value="UROD_2"/>
    <property type="match status" value="1"/>
</dbReference>
<keyword evidence="6 7" id="KW-0627">Porphyrin biosynthesis</keyword>
<evidence type="ECO:0000256" key="5">
    <source>
        <dbReference type="ARBA" id="ARBA00023239"/>
    </source>
</evidence>
<feature type="binding site" evidence="7">
    <location>
        <begin position="28"/>
        <end position="32"/>
    </location>
    <ligand>
        <name>substrate</name>
    </ligand>
</feature>
<evidence type="ECO:0000256" key="3">
    <source>
        <dbReference type="ARBA" id="ARBA00012288"/>
    </source>
</evidence>
<keyword evidence="5 7" id="KW-0456">Lyase</keyword>
<keyword evidence="7" id="KW-0963">Cytoplasm</keyword>
<dbReference type="GO" id="GO:0019353">
    <property type="term" value="P:protoporphyrinogen IX biosynthetic process from glutamate"/>
    <property type="evidence" value="ECO:0007669"/>
    <property type="project" value="TreeGrafter"/>
</dbReference>
<evidence type="ECO:0000256" key="1">
    <source>
        <dbReference type="ARBA" id="ARBA00004804"/>
    </source>
</evidence>
<dbReference type="PANTHER" id="PTHR21091">
    <property type="entry name" value="METHYLTETRAHYDROFOLATE:HOMOCYSTEINE METHYLTRANSFERASE RELATED"/>
    <property type="match status" value="1"/>
</dbReference>
<reference evidence="13" key="1">
    <citation type="submission" date="2017-06" db="EMBL/GenBank/DDBJ databases">
        <authorList>
            <person name="Varghese N."/>
            <person name="Submissions S."/>
        </authorList>
    </citation>
    <scope>NUCLEOTIDE SEQUENCE [LARGE SCALE GENOMIC DNA]</scope>
    <source>
        <strain evidence="13">DSM 137</strain>
    </source>
</reference>
<feature type="binding site" evidence="7">
    <location>
        <position position="153"/>
    </location>
    <ligand>
        <name>substrate</name>
    </ligand>
</feature>
<dbReference type="RefSeq" id="WP_088519431.1">
    <property type="nucleotide sequence ID" value="NZ_FYDG01000001.1"/>
</dbReference>
<dbReference type="EMBL" id="FYDG01000001">
    <property type="protein sequence ID" value="SNB61325.1"/>
    <property type="molecule type" value="Genomic_DNA"/>
</dbReference>
<dbReference type="Gene3D" id="3.20.20.210">
    <property type="match status" value="1"/>
</dbReference>
<organism evidence="12 13">
    <name type="scientific">Rhodoblastus acidophilus</name>
    <name type="common">Rhodopseudomonas acidophila</name>
    <dbReference type="NCBI Taxonomy" id="1074"/>
    <lineage>
        <taxon>Bacteria</taxon>
        <taxon>Pseudomonadati</taxon>
        <taxon>Pseudomonadota</taxon>
        <taxon>Alphaproteobacteria</taxon>
        <taxon>Hyphomicrobiales</taxon>
        <taxon>Rhodoblastaceae</taxon>
        <taxon>Rhodoblastus</taxon>
    </lineage>
</organism>
<dbReference type="InterPro" id="IPR000257">
    <property type="entry name" value="Uroporphyrinogen_deCOase"/>
</dbReference>
<evidence type="ECO:0000313" key="13">
    <source>
        <dbReference type="Proteomes" id="UP000198418"/>
    </source>
</evidence>
<evidence type="ECO:0000259" key="10">
    <source>
        <dbReference type="PROSITE" id="PS00906"/>
    </source>
</evidence>
<keyword evidence="13" id="KW-1185">Reference proteome</keyword>
<dbReference type="Proteomes" id="UP000198418">
    <property type="component" value="Unassembled WGS sequence"/>
</dbReference>
<keyword evidence="4 7" id="KW-0210">Decarboxylase</keyword>
<feature type="binding site" evidence="7">
    <location>
        <position position="324"/>
    </location>
    <ligand>
        <name>substrate</name>
    </ligand>
</feature>